<sequence>MNNGNENQNKAKAGLNRRAFLTSAAAAGFAVTASGLMMPQAAFAAEEPQTGGHLVLGLDGGQSTDILDPGTYAGSTMFVVGFTWGDRLVNTDPVTGEALPSLAESWTSSDDAKVWTFKLRKNVRFHDGTPFTVNDAVQTLRRHSDKDSTSAALGLLEEIDTIEESAGDLVVTLKSGNADLPLLLTDYHLQVQKNGGMDDPNSVIGTGPYKLESFEPGIRITFSKNEDDWNEDRGYVDSVEILVINDNTARIAALSSGKVHFINTLSPKTMSLLSRAPNIETISTKGKGFYSFLMHGDTAPFDNNDLRTALKLAIDREAMLTTVLGGYGSLGNDYPVNDAYALAPTDIPQRAYDPEEAAHYFKKSGHEGPVVLRTSDAAFTGAVDAAVLFQSNAKEAGIDIQLKREPADGYWSNIWNKKPFCASYWGGRPTQDIRYTTTQLSTSPWNDTRFKNPEFDKMLFEARAETDQEKRRELYRQMAVMVRDNSGLILPVFNNYLNARSVKLQGWVDDVGNDLSNGQIASRTWLKS</sequence>
<proteinExistence type="inferred from homology"/>
<dbReference type="EMBL" id="SMAR01000007">
    <property type="protein sequence ID" value="TCT41076.1"/>
    <property type="molecule type" value="Genomic_DNA"/>
</dbReference>
<keyword evidence="3" id="KW-0813">Transport</keyword>
<evidence type="ECO:0000259" key="6">
    <source>
        <dbReference type="Pfam" id="PF00496"/>
    </source>
</evidence>
<protein>
    <submittedName>
        <fullName evidence="7">Peptide/nickel transport system substrate-binding protein</fullName>
    </submittedName>
</protein>
<evidence type="ECO:0000256" key="4">
    <source>
        <dbReference type="ARBA" id="ARBA00022729"/>
    </source>
</evidence>
<dbReference type="Gene3D" id="3.40.190.10">
    <property type="entry name" value="Periplasmic binding protein-like II"/>
    <property type="match status" value="1"/>
</dbReference>
<dbReference type="Gene3D" id="3.10.105.10">
    <property type="entry name" value="Dipeptide-binding Protein, Domain 3"/>
    <property type="match status" value="1"/>
</dbReference>
<organism evidence="7 8">
    <name type="scientific">Martelella mediterranea</name>
    <dbReference type="NCBI Taxonomy" id="293089"/>
    <lineage>
        <taxon>Bacteria</taxon>
        <taxon>Pseudomonadati</taxon>
        <taxon>Pseudomonadota</taxon>
        <taxon>Alphaproteobacteria</taxon>
        <taxon>Hyphomicrobiales</taxon>
        <taxon>Aurantimonadaceae</taxon>
        <taxon>Martelella</taxon>
    </lineage>
</organism>
<dbReference type="CDD" id="cd08503">
    <property type="entry name" value="PBP2_NikA_DppA_OppA_like_17"/>
    <property type="match status" value="1"/>
</dbReference>
<name>A0A4R3NVF0_9HYPH</name>
<dbReference type="PANTHER" id="PTHR30290:SF9">
    <property type="entry name" value="OLIGOPEPTIDE-BINDING PROTEIN APPA"/>
    <property type="match status" value="1"/>
</dbReference>
<feature type="signal peptide" evidence="5">
    <location>
        <begin position="1"/>
        <end position="44"/>
    </location>
</feature>
<comment type="subcellular location">
    <subcellularLocation>
        <location evidence="1">Periplasm</location>
    </subcellularLocation>
</comment>
<evidence type="ECO:0000313" key="7">
    <source>
        <dbReference type="EMBL" id="TCT41076.1"/>
    </source>
</evidence>
<feature type="chain" id="PRO_5020651109" evidence="5">
    <location>
        <begin position="45"/>
        <end position="528"/>
    </location>
</feature>
<dbReference type="InterPro" id="IPR000914">
    <property type="entry name" value="SBP_5_dom"/>
</dbReference>
<dbReference type="PROSITE" id="PS51318">
    <property type="entry name" value="TAT"/>
    <property type="match status" value="1"/>
</dbReference>
<dbReference type="OrthoDB" id="8144963at2"/>
<evidence type="ECO:0000256" key="1">
    <source>
        <dbReference type="ARBA" id="ARBA00004418"/>
    </source>
</evidence>
<evidence type="ECO:0000256" key="3">
    <source>
        <dbReference type="ARBA" id="ARBA00022448"/>
    </source>
</evidence>
<feature type="domain" description="Solute-binding protein family 5" evidence="6">
    <location>
        <begin position="100"/>
        <end position="446"/>
    </location>
</feature>
<keyword evidence="4 5" id="KW-0732">Signal</keyword>
<dbReference type="Gene3D" id="3.90.76.10">
    <property type="entry name" value="Dipeptide-binding Protein, Domain 1"/>
    <property type="match status" value="1"/>
</dbReference>
<dbReference type="GO" id="GO:0030288">
    <property type="term" value="C:outer membrane-bounded periplasmic space"/>
    <property type="evidence" value="ECO:0007669"/>
    <property type="project" value="UniProtKB-ARBA"/>
</dbReference>
<evidence type="ECO:0000313" key="8">
    <source>
        <dbReference type="Proteomes" id="UP000295097"/>
    </source>
</evidence>
<reference evidence="7 8" key="1">
    <citation type="submission" date="2019-03" db="EMBL/GenBank/DDBJ databases">
        <title>Freshwater and sediment microbial communities from various areas in North America, analyzing microbe dynamics in response to fracking.</title>
        <authorList>
            <person name="Lamendella R."/>
        </authorList>
    </citation>
    <scope>NUCLEOTIDE SEQUENCE [LARGE SCALE GENOMIC DNA]</scope>
    <source>
        <strain evidence="7 8">175.2</strain>
    </source>
</reference>
<evidence type="ECO:0000256" key="2">
    <source>
        <dbReference type="ARBA" id="ARBA00005695"/>
    </source>
</evidence>
<comment type="similarity">
    <text evidence="2">Belongs to the bacterial solute-binding protein 5 family.</text>
</comment>
<gene>
    <name evidence="7" type="ORF">EDC90_100752</name>
</gene>
<dbReference type="SUPFAM" id="SSF53850">
    <property type="entry name" value="Periplasmic binding protein-like II"/>
    <property type="match status" value="1"/>
</dbReference>
<dbReference type="InterPro" id="IPR039424">
    <property type="entry name" value="SBP_5"/>
</dbReference>
<dbReference type="InterPro" id="IPR030678">
    <property type="entry name" value="Peptide/Ni-bd"/>
</dbReference>
<dbReference type="GO" id="GO:0043190">
    <property type="term" value="C:ATP-binding cassette (ABC) transporter complex"/>
    <property type="evidence" value="ECO:0007669"/>
    <property type="project" value="InterPro"/>
</dbReference>
<dbReference type="RefSeq" id="WP_132309774.1">
    <property type="nucleotide sequence ID" value="NZ_SMAR01000007.1"/>
</dbReference>
<dbReference type="InterPro" id="IPR006311">
    <property type="entry name" value="TAT_signal"/>
</dbReference>
<dbReference type="AlphaFoldDB" id="A0A4R3NVF0"/>
<evidence type="ECO:0000256" key="5">
    <source>
        <dbReference type="SAM" id="SignalP"/>
    </source>
</evidence>
<dbReference type="PANTHER" id="PTHR30290">
    <property type="entry name" value="PERIPLASMIC BINDING COMPONENT OF ABC TRANSPORTER"/>
    <property type="match status" value="1"/>
</dbReference>
<comment type="caution">
    <text evidence="7">The sequence shown here is derived from an EMBL/GenBank/DDBJ whole genome shotgun (WGS) entry which is preliminary data.</text>
</comment>
<accession>A0A4R3NVF0</accession>
<dbReference type="GO" id="GO:1904680">
    <property type="term" value="F:peptide transmembrane transporter activity"/>
    <property type="evidence" value="ECO:0007669"/>
    <property type="project" value="TreeGrafter"/>
</dbReference>
<dbReference type="PIRSF" id="PIRSF002741">
    <property type="entry name" value="MppA"/>
    <property type="match status" value="1"/>
</dbReference>
<dbReference type="Proteomes" id="UP000295097">
    <property type="component" value="Unassembled WGS sequence"/>
</dbReference>
<keyword evidence="8" id="KW-1185">Reference proteome</keyword>
<dbReference type="GO" id="GO:0015833">
    <property type="term" value="P:peptide transport"/>
    <property type="evidence" value="ECO:0007669"/>
    <property type="project" value="TreeGrafter"/>
</dbReference>
<dbReference type="Pfam" id="PF00496">
    <property type="entry name" value="SBP_bac_5"/>
    <property type="match status" value="1"/>
</dbReference>